<keyword evidence="2" id="KW-1133">Transmembrane helix</keyword>
<feature type="transmembrane region" description="Helical" evidence="2">
    <location>
        <begin position="333"/>
        <end position="358"/>
    </location>
</feature>
<feature type="compositionally biased region" description="Polar residues" evidence="1">
    <location>
        <begin position="458"/>
        <end position="487"/>
    </location>
</feature>
<keyword evidence="2" id="KW-0812">Transmembrane</keyword>
<sequence>MDSLTPYNISLNSSSPTFIYEPFRDGSAALDHGDPAGDRRKGWRGTFSEVQVWPNPGIENVGLGVPLRETYLDGANVTLNFEVDDNPITTTASGSDPACANSGAHVTVYASGLEYNNHSATLRVNAEEETEFLFYGGVVTVGMSGFDSPNSVVQYIDDTDPGWTYEPGGAWKYSAPAGNDAVGDYNETRHYVCGYGANNNARYTFNGASAVQLLGMLNWNLGPYTIQLDEMIWVYNASDLWRESQQVLFFQAGLDPTKDYTIVLMNYDSNAPNASQPYSGVPCTTIDALVLIKAEPPSTPSGSSTPAGTTAPSGSPTQAKTFPPSDAPTVTSVGAIAGGVCGAAVALGIIALLLWFVVRRRRQLRLRRAASYHINLVPNTSSSRGYRDTATTPDDAIASSVPVSLGYAGGRSPTDRTTRDAKYFPSTPSTPGTPFHQSQTRRETVSAEERPTVLDGASQRTPSSEPPSATHPSSDVQTDNDYFDRATTQTLVSVLNRRLHAEYREENEEPELPDYTSHL</sequence>
<keyword evidence="2" id="KW-0472">Membrane</keyword>
<keyword evidence="4" id="KW-1185">Reference proteome</keyword>
<feature type="region of interest" description="Disordered" evidence="1">
    <location>
        <begin position="402"/>
        <end position="487"/>
    </location>
</feature>
<feature type="region of interest" description="Disordered" evidence="1">
    <location>
        <begin position="297"/>
        <end position="326"/>
    </location>
</feature>
<feature type="compositionally biased region" description="Low complexity" evidence="1">
    <location>
        <begin position="300"/>
        <end position="317"/>
    </location>
</feature>
<dbReference type="AlphaFoldDB" id="A0A165D4I6"/>
<name>A0A165D4I6_9BASI</name>
<dbReference type="EMBL" id="KV424080">
    <property type="protein sequence ID" value="KZT52055.1"/>
    <property type="molecule type" value="Genomic_DNA"/>
</dbReference>
<accession>A0A165D4I6</accession>
<evidence type="ECO:0000256" key="2">
    <source>
        <dbReference type="SAM" id="Phobius"/>
    </source>
</evidence>
<evidence type="ECO:0000256" key="1">
    <source>
        <dbReference type="SAM" id="MobiDB-lite"/>
    </source>
</evidence>
<dbReference type="PANTHER" id="PTHR16861">
    <property type="entry name" value="GLYCOPROTEIN 38"/>
    <property type="match status" value="1"/>
</dbReference>
<evidence type="ECO:0000313" key="3">
    <source>
        <dbReference type="EMBL" id="KZT52055.1"/>
    </source>
</evidence>
<dbReference type="STRING" id="1353952.A0A165D4I6"/>
<reference evidence="3 4" key="1">
    <citation type="journal article" date="2016" name="Mol. Biol. Evol.">
        <title>Comparative Genomics of Early-Diverging Mushroom-Forming Fungi Provides Insights into the Origins of Lignocellulose Decay Capabilities.</title>
        <authorList>
            <person name="Nagy L.G."/>
            <person name="Riley R."/>
            <person name="Tritt A."/>
            <person name="Adam C."/>
            <person name="Daum C."/>
            <person name="Floudas D."/>
            <person name="Sun H."/>
            <person name="Yadav J.S."/>
            <person name="Pangilinan J."/>
            <person name="Larsson K.H."/>
            <person name="Matsuura K."/>
            <person name="Barry K."/>
            <person name="Labutti K."/>
            <person name="Kuo R."/>
            <person name="Ohm R.A."/>
            <person name="Bhattacharya S.S."/>
            <person name="Shirouzu T."/>
            <person name="Yoshinaga Y."/>
            <person name="Martin F.M."/>
            <person name="Grigoriev I.V."/>
            <person name="Hibbett D.S."/>
        </authorList>
    </citation>
    <scope>NUCLEOTIDE SEQUENCE [LARGE SCALE GENOMIC DNA]</scope>
    <source>
        <strain evidence="3 4">HHB12733</strain>
    </source>
</reference>
<evidence type="ECO:0000313" key="4">
    <source>
        <dbReference type="Proteomes" id="UP000076842"/>
    </source>
</evidence>
<dbReference type="OrthoDB" id="2563669at2759"/>
<feature type="compositionally biased region" description="Low complexity" evidence="1">
    <location>
        <begin position="425"/>
        <end position="434"/>
    </location>
</feature>
<organism evidence="3 4">
    <name type="scientific">Calocera cornea HHB12733</name>
    <dbReference type="NCBI Taxonomy" id="1353952"/>
    <lineage>
        <taxon>Eukaryota</taxon>
        <taxon>Fungi</taxon>
        <taxon>Dikarya</taxon>
        <taxon>Basidiomycota</taxon>
        <taxon>Agaricomycotina</taxon>
        <taxon>Dacrymycetes</taxon>
        <taxon>Dacrymycetales</taxon>
        <taxon>Dacrymycetaceae</taxon>
        <taxon>Calocera</taxon>
    </lineage>
</organism>
<feature type="compositionally biased region" description="Basic and acidic residues" evidence="1">
    <location>
        <begin position="413"/>
        <end position="422"/>
    </location>
</feature>
<feature type="compositionally biased region" description="Basic and acidic residues" evidence="1">
    <location>
        <begin position="440"/>
        <end position="452"/>
    </location>
</feature>
<protein>
    <submittedName>
        <fullName evidence="3">Uncharacterized protein</fullName>
    </submittedName>
</protein>
<dbReference type="InParanoid" id="A0A165D4I6"/>
<proteinExistence type="predicted"/>
<dbReference type="Gene3D" id="2.60.120.260">
    <property type="entry name" value="Galactose-binding domain-like"/>
    <property type="match status" value="1"/>
</dbReference>
<dbReference type="PANTHER" id="PTHR16861:SF4">
    <property type="entry name" value="SH3 DOMAIN PROTEIN (AFU_ORTHOLOGUE AFUA_1G13610)"/>
    <property type="match status" value="1"/>
</dbReference>
<dbReference type="Proteomes" id="UP000076842">
    <property type="component" value="Unassembled WGS sequence"/>
</dbReference>
<gene>
    <name evidence="3" type="ORF">CALCODRAFT_512302</name>
</gene>